<dbReference type="Gene3D" id="3.50.50.60">
    <property type="entry name" value="FAD/NAD(P)-binding domain"/>
    <property type="match status" value="1"/>
</dbReference>
<evidence type="ECO:0000256" key="1">
    <source>
        <dbReference type="ARBA" id="ARBA00007992"/>
    </source>
</evidence>
<accession>A0A9P6MEH6</accession>
<feature type="domain" description="FAD-binding" evidence="6">
    <location>
        <begin position="4"/>
        <end position="79"/>
    </location>
</feature>
<reference evidence="7" key="1">
    <citation type="journal article" date="2020" name="Fungal Divers.">
        <title>Resolving the Mortierellaceae phylogeny through synthesis of multi-gene phylogenetics and phylogenomics.</title>
        <authorList>
            <person name="Vandepol N."/>
            <person name="Liber J."/>
            <person name="Desiro A."/>
            <person name="Na H."/>
            <person name="Kennedy M."/>
            <person name="Barry K."/>
            <person name="Grigoriev I.V."/>
            <person name="Miller A.N."/>
            <person name="O'Donnell K."/>
            <person name="Stajich J.E."/>
            <person name="Bonito G."/>
        </authorList>
    </citation>
    <scope>NUCLEOTIDE SEQUENCE</scope>
    <source>
        <strain evidence="7">NRRL 2769</strain>
    </source>
</reference>
<keyword evidence="3" id="KW-0274">FAD</keyword>
<gene>
    <name evidence="7" type="ORF">BGZ80_007637</name>
</gene>
<name>A0A9P6MEH6_9FUNG</name>
<organism evidence="7 8">
    <name type="scientific">Entomortierella chlamydospora</name>
    <dbReference type="NCBI Taxonomy" id="101097"/>
    <lineage>
        <taxon>Eukaryota</taxon>
        <taxon>Fungi</taxon>
        <taxon>Fungi incertae sedis</taxon>
        <taxon>Mucoromycota</taxon>
        <taxon>Mortierellomycotina</taxon>
        <taxon>Mortierellomycetes</taxon>
        <taxon>Mortierellales</taxon>
        <taxon>Mortierellaceae</taxon>
        <taxon>Entomortierella</taxon>
    </lineage>
</organism>
<dbReference type="SUPFAM" id="SSF51905">
    <property type="entry name" value="FAD/NAD(P)-binding domain"/>
    <property type="match status" value="1"/>
</dbReference>
<evidence type="ECO:0000256" key="5">
    <source>
        <dbReference type="ARBA" id="ARBA00023033"/>
    </source>
</evidence>
<sequence length="115" mass="13115">FLEEKVFKTWHNGRSVLIGDACHKLLPGAGQGAVMATKDAVVLANCIYNMKDLSDKSTKDAFASYYRQRYPEAESVTKTSSVSTKVMFGHKRSDRLVRKFIMDYMPSWLKMRISK</sequence>
<dbReference type="InterPro" id="IPR050493">
    <property type="entry name" value="FAD-dep_Monooxygenase_BioMet"/>
</dbReference>
<dbReference type="PRINTS" id="PR00420">
    <property type="entry name" value="RNGMNOXGNASE"/>
</dbReference>
<keyword evidence="8" id="KW-1185">Reference proteome</keyword>
<dbReference type="PANTHER" id="PTHR13789">
    <property type="entry name" value="MONOOXYGENASE"/>
    <property type="match status" value="1"/>
</dbReference>
<protein>
    <recommendedName>
        <fullName evidence="6">FAD-binding domain-containing protein</fullName>
    </recommendedName>
</protein>
<evidence type="ECO:0000313" key="7">
    <source>
        <dbReference type="EMBL" id="KAF9994970.1"/>
    </source>
</evidence>
<dbReference type="EMBL" id="JAAAID010003949">
    <property type="protein sequence ID" value="KAF9994970.1"/>
    <property type="molecule type" value="Genomic_DNA"/>
</dbReference>
<dbReference type="GO" id="GO:0071949">
    <property type="term" value="F:FAD binding"/>
    <property type="evidence" value="ECO:0007669"/>
    <property type="project" value="InterPro"/>
</dbReference>
<evidence type="ECO:0000259" key="6">
    <source>
        <dbReference type="Pfam" id="PF01494"/>
    </source>
</evidence>
<dbReference type="InterPro" id="IPR036188">
    <property type="entry name" value="FAD/NAD-bd_sf"/>
</dbReference>
<dbReference type="InterPro" id="IPR002938">
    <property type="entry name" value="FAD-bd"/>
</dbReference>
<feature type="non-terminal residue" evidence="7">
    <location>
        <position position="115"/>
    </location>
</feature>
<dbReference type="Proteomes" id="UP000703661">
    <property type="component" value="Unassembled WGS sequence"/>
</dbReference>
<keyword evidence="4" id="KW-0560">Oxidoreductase</keyword>
<feature type="non-terminal residue" evidence="7">
    <location>
        <position position="1"/>
    </location>
</feature>
<comment type="caution">
    <text evidence="7">The sequence shown here is derived from an EMBL/GenBank/DDBJ whole genome shotgun (WGS) entry which is preliminary data.</text>
</comment>
<evidence type="ECO:0000256" key="4">
    <source>
        <dbReference type="ARBA" id="ARBA00023002"/>
    </source>
</evidence>
<evidence type="ECO:0000256" key="2">
    <source>
        <dbReference type="ARBA" id="ARBA00022630"/>
    </source>
</evidence>
<dbReference type="PANTHER" id="PTHR13789:SF309">
    <property type="entry name" value="PUTATIVE (AFU_ORTHOLOGUE AFUA_6G14510)-RELATED"/>
    <property type="match status" value="1"/>
</dbReference>
<evidence type="ECO:0000313" key="8">
    <source>
        <dbReference type="Proteomes" id="UP000703661"/>
    </source>
</evidence>
<dbReference type="AlphaFoldDB" id="A0A9P6MEH6"/>
<keyword evidence="2" id="KW-0285">Flavoprotein</keyword>
<comment type="similarity">
    <text evidence="1">Belongs to the paxM FAD-dependent monooxygenase family.</text>
</comment>
<proteinExistence type="inferred from homology"/>
<dbReference type="GO" id="GO:0004497">
    <property type="term" value="F:monooxygenase activity"/>
    <property type="evidence" value="ECO:0007669"/>
    <property type="project" value="UniProtKB-KW"/>
</dbReference>
<keyword evidence="5" id="KW-0503">Monooxygenase</keyword>
<dbReference type="Pfam" id="PF01494">
    <property type="entry name" value="FAD_binding_3"/>
    <property type="match status" value="1"/>
</dbReference>
<evidence type="ECO:0000256" key="3">
    <source>
        <dbReference type="ARBA" id="ARBA00022827"/>
    </source>
</evidence>